<keyword evidence="1" id="KW-0472">Membrane</keyword>
<feature type="transmembrane region" description="Helical" evidence="1">
    <location>
        <begin position="299"/>
        <end position="318"/>
    </location>
</feature>
<dbReference type="Proteomes" id="UP000192478">
    <property type="component" value="Chromosome"/>
</dbReference>
<feature type="transmembrane region" description="Helical" evidence="1">
    <location>
        <begin position="330"/>
        <end position="349"/>
    </location>
</feature>
<dbReference type="InterPro" id="IPR036259">
    <property type="entry name" value="MFS_trans_sf"/>
</dbReference>
<gene>
    <name evidence="2" type="primary">uidB</name>
    <name evidence="2" type="ORF">CLFO_33980</name>
</gene>
<dbReference type="Pfam" id="PF13347">
    <property type="entry name" value="MFS_2"/>
    <property type="match status" value="1"/>
</dbReference>
<feature type="transmembrane region" description="Helical" evidence="1">
    <location>
        <begin position="55"/>
        <end position="84"/>
    </location>
</feature>
<feature type="transmembrane region" description="Helical" evidence="1">
    <location>
        <begin position="113"/>
        <end position="131"/>
    </location>
</feature>
<dbReference type="GO" id="GO:0015293">
    <property type="term" value="F:symporter activity"/>
    <property type="evidence" value="ECO:0007669"/>
    <property type="project" value="InterPro"/>
</dbReference>
<evidence type="ECO:0000313" key="3">
    <source>
        <dbReference type="Proteomes" id="UP000192478"/>
    </source>
</evidence>
<reference evidence="2 3" key="1">
    <citation type="submission" date="2017-03" db="EMBL/GenBank/DDBJ databases">
        <title>Complete sequence of Clostridium formicaceticum DSM 92.</title>
        <authorList>
            <person name="Poehlein A."/>
            <person name="Karl M."/>
            <person name="Bengelsdorf F.R."/>
            <person name="Duerre P."/>
            <person name="Daniel R."/>
        </authorList>
    </citation>
    <scope>NUCLEOTIDE SEQUENCE [LARGE SCALE GENOMIC DNA]</scope>
    <source>
        <strain evidence="2 3">DSM 92</strain>
    </source>
</reference>
<feature type="transmembrane region" description="Helical" evidence="1">
    <location>
        <begin position="264"/>
        <end position="287"/>
    </location>
</feature>
<dbReference type="GO" id="GO:0006814">
    <property type="term" value="P:sodium ion transport"/>
    <property type="evidence" value="ECO:0007669"/>
    <property type="project" value="InterPro"/>
</dbReference>
<feature type="transmembrane region" description="Helical" evidence="1">
    <location>
        <begin position="397"/>
        <end position="424"/>
    </location>
</feature>
<keyword evidence="1" id="KW-1133">Transmembrane helix</keyword>
<dbReference type="GO" id="GO:0008643">
    <property type="term" value="P:carbohydrate transport"/>
    <property type="evidence" value="ECO:0007669"/>
    <property type="project" value="InterPro"/>
</dbReference>
<evidence type="ECO:0000313" key="2">
    <source>
        <dbReference type="EMBL" id="ARE88992.1"/>
    </source>
</evidence>
<dbReference type="PANTHER" id="PTHR11328:SF24">
    <property type="entry name" value="MAJOR FACILITATOR SUPERFAMILY (MFS) PROFILE DOMAIN-CONTAINING PROTEIN"/>
    <property type="match status" value="1"/>
</dbReference>
<dbReference type="AlphaFoldDB" id="A0AAC9WHD2"/>
<feature type="transmembrane region" description="Helical" evidence="1">
    <location>
        <begin position="355"/>
        <end position="376"/>
    </location>
</feature>
<proteinExistence type="predicted"/>
<feature type="transmembrane region" description="Helical" evidence="1">
    <location>
        <begin position="436"/>
        <end position="462"/>
    </location>
</feature>
<sequence length="491" mass="54360">MSKEESMAIHSEGVLRKEKEVGWIDRINKANYVGGKLPMADKIAYGLGDMANNCIWAVIVNFLILFYTDVMLVPAAAVGILMLVSRIWDAFNDPVIGFLSDNTETRIGKYKPWIIFGTVPLAILYVFTFWAHPQWSLNGRIVYMAVTYCILVFSYTVVNIPWGALNAVMTPDTDERASLSGVRLFFSFGTNAIVTVAVIPMVSFLGKGSEVNGWLYTTMILGALSIPLYLICGIKCKEVVKPPETQKKVKMKELIKAATKNPPLLIVLAGIVVTGFMMYGRAAVYAYYFRYYAGNDGLLGIYALLFTGITGISTLFVDKIQVKVGDKAKLYRIVLAIFATLLFITYFIPVTSYPVLFWVITAISGFVNGFVMVLTFSIIPDTAEYGEWKTGIRMDGFIYALASFAQKFGMAIGTAGVGLVLGAAGYTANVEQAENVLTAINFMMFILPAILCLLAAILFFFYKLDRKTFNKIVAEIEERNKSNNRNKLGGE</sequence>
<protein>
    <submittedName>
        <fullName evidence="2">Glucuronide carrier protein</fullName>
    </submittedName>
</protein>
<dbReference type="NCBIfam" id="TIGR00792">
    <property type="entry name" value="gph"/>
    <property type="match status" value="1"/>
</dbReference>
<dbReference type="InterPro" id="IPR001927">
    <property type="entry name" value="Na/Gal_symport"/>
</dbReference>
<dbReference type="InterPro" id="IPR039672">
    <property type="entry name" value="MFS_2"/>
</dbReference>
<feature type="transmembrane region" description="Helical" evidence="1">
    <location>
        <begin position="214"/>
        <end position="232"/>
    </location>
</feature>
<keyword evidence="1" id="KW-0812">Transmembrane</keyword>
<feature type="transmembrane region" description="Helical" evidence="1">
    <location>
        <begin position="143"/>
        <end position="169"/>
    </location>
</feature>
<accession>A0AAC9WHD2</accession>
<dbReference type="CDD" id="cd17332">
    <property type="entry name" value="MFS_MelB_like"/>
    <property type="match status" value="1"/>
</dbReference>
<dbReference type="PANTHER" id="PTHR11328">
    <property type="entry name" value="MAJOR FACILITATOR SUPERFAMILY DOMAIN-CONTAINING PROTEIN"/>
    <property type="match status" value="1"/>
</dbReference>
<dbReference type="Gene3D" id="1.20.1250.20">
    <property type="entry name" value="MFS general substrate transporter like domains"/>
    <property type="match status" value="2"/>
</dbReference>
<feature type="transmembrane region" description="Helical" evidence="1">
    <location>
        <begin position="181"/>
        <end position="202"/>
    </location>
</feature>
<name>A0AAC9WHD2_9CLOT</name>
<organism evidence="2 3">
    <name type="scientific">Clostridium formicaceticum</name>
    <dbReference type="NCBI Taxonomy" id="1497"/>
    <lineage>
        <taxon>Bacteria</taxon>
        <taxon>Bacillati</taxon>
        <taxon>Bacillota</taxon>
        <taxon>Clostridia</taxon>
        <taxon>Eubacteriales</taxon>
        <taxon>Clostridiaceae</taxon>
        <taxon>Clostridium</taxon>
    </lineage>
</organism>
<dbReference type="RefSeq" id="WP_081562156.1">
    <property type="nucleotide sequence ID" value="NZ_CP017603.1"/>
</dbReference>
<evidence type="ECO:0000256" key="1">
    <source>
        <dbReference type="SAM" id="Phobius"/>
    </source>
</evidence>
<dbReference type="EMBL" id="CP020559">
    <property type="protein sequence ID" value="ARE88992.1"/>
    <property type="molecule type" value="Genomic_DNA"/>
</dbReference>
<dbReference type="GO" id="GO:0005886">
    <property type="term" value="C:plasma membrane"/>
    <property type="evidence" value="ECO:0007669"/>
    <property type="project" value="TreeGrafter"/>
</dbReference>
<dbReference type="SUPFAM" id="SSF103473">
    <property type="entry name" value="MFS general substrate transporter"/>
    <property type="match status" value="1"/>
</dbReference>